<name>A0A165YHW0_9BACI</name>
<dbReference type="EMBL" id="LWBR01000013">
    <property type="protein sequence ID" value="KZN97090.1"/>
    <property type="molecule type" value="Genomic_DNA"/>
</dbReference>
<organism evidence="1 2">
    <name type="scientific">Aeribacillus pallidus</name>
    <dbReference type="NCBI Taxonomy" id="33936"/>
    <lineage>
        <taxon>Bacteria</taxon>
        <taxon>Bacillati</taxon>
        <taxon>Bacillota</taxon>
        <taxon>Bacilli</taxon>
        <taxon>Bacillales</taxon>
        <taxon>Bacillaceae</taxon>
        <taxon>Aeribacillus</taxon>
    </lineage>
</organism>
<accession>A0A165YHW0</accession>
<proteinExistence type="predicted"/>
<sequence length="167" mass="19357">MSVALLINNLKKYSIEEEVITEYNKFLNSWKTPKKQKWGIGDIFSIPLSDGTYYFGQIVELVEGLTPICILFDVNKNTLPEYTELAKAEILTALSFIPDKLNDYSFKVINNLPLFAKIKENIRRDPVRNIQHSSITLIYYCEDIKFNKGSYKFESITSNREFVIPLD</sequence>
<dbReference type="Pfam" id="PF15428">
    <property type="entry name" value="Imm26"/>
    <property type="match status" value="1"/>
</dbReference>
<evidence type="ECO:0000313" key="2">
    <source>
        <dbReference type="Proteomes" id="UP000076476"/>
    </source>
</evidence>
<protein>
    <submittedName>
        <fullName evidence="1">Uncharacterized protein</fullName>
    </submittedName>
</protein>
<comment type="caution">
    <text evidence="1">The sequence shown here is derived from an EMBL/GenBank/DDBJ whole genome shotgun (WGS) entry which is preliminary data.</text>
</comment>
<evidence type="ECO:0000313" key="1">
    <source>
        <dbReference type="EMBL" id="KZN97090.1"/>
    </source>
</evidence>
<dbReference type="Proteomes" id="UP000076476">
    <property type="component" value="Unassembled WGS sequence"/>
</dbReference>
<dbReference type="AlphaFoldDB" id="A0A165YHW0"/>
<dbReference type="InterPro" id="IPR029278">
    <property type="entry name" value="Imm26"/>
</dbReference>
<keyword evidence="2" id="KW-1185">Reference proteome</keyword>
<reference evidence="1 2" key="1">
    <citation type="submission" date="2016-04" db="EMBL/GenBank/DDBJ databases">
        <title>Draft genome sequence of Aeribacillus pallidus 8m3 from petroleum reservoir.</title>
        <authorList>
            <person name="Poltaraus A.B."/>
            <person name="Nazina T.N."/>
            <person name="Tourova T.P."/>
            <person name="Malakho S.M."/>
            <person name="Korshunova A.V."/>
            <person name="Sokolova D.S."/>
        </authorList>
    </citation>
    <scope>NUCLEOTIDE SEQUENCE [LARGE SCALE GENOMIC DNA]</scope>
    <source>
        <strain evidence="1 2">8m3</strain>
    </source>
</reference>
<gene>
    <name evidence="1" type="ORF">AZI98_05880</name>
</gene>